<dbReference type="GO" id="GO:0005975">
    <property type="term" value="P:carbohydrate metabolic process"/>
    <property type="evidence" value="ECO:0007669"/>
    <property type="project" value="TreeGrafter"/>
</dbReference>
<dbReference type="SUPFAM" id="SSF52266">
    <property type="entry name" value="SGNH hydrolase"/>
    <property type="match status" value="1"/>
</dbReference>
<dbReference type="PANTHER" id="PTHR22901">
    <property type="entry name" value="SIALATE O-ACETYLESTERASE"/>
    <property type="match status" value="1"/>
</dbReference>
<dbReference type="Pfam" id="PF03629">
    <property type="entry name" value="SASA"/>
    <property type="match status" value="1"/>
</dbReference>
<evidence type="ECO:0000256" key="2">
    <source>
        <dbReference type="SAM" id="SignalP"/>
    </source>
</evidence>
<dbReference type="PANTHER" id="PTHR22901:SF0">
    <property type="entry name" value="SIALATE O-ACETYLESTERASE"/>
    <property type="match status" value="1"/>
</dbReference>
<reference evidence="4 5" key="1">
    <citation type="submission" date="2018-10" db="EMBL/GenBank/DDBJ databases">
        <title>Sphingobacterium sp. M05W1-28.</title>
        <authorList>
            <person name="Cai H."/>
        </authorList>
    </citation>
    <scope>NUCLEOTIDE SEQUENCE [LARGE SCALE GENOMIC DNA]</scope>
    <source>
        <strain evidence="4 5">M05W1-28</strain>
    </source>
</reference>
<keyword evidence="2" id="KW-0732">Signal</keyword>
<dbReference type="RefSeq" id="WP_121120639.1">
    <property type="nucleotide sequence ID" value="NZ_RBWS01000001.1"/>
</dbReference>
<keyword evidence="1" id="KW-0378">Hydrolase</keyword>
<keyword evidence="5" id="KW-1185">Reference proteome</keyword>
<evidence type="ECO:0000313" key="4">
    <source>
        <dbReference type="EMBL" id="RKO73305.1"/>
    </source>
</evidence>
<organism evidence="4 5">
    <name type="scientific">Sphingobacterium puteale</name>
    <dbReference type="NCBI Taxonomy" id="2420510"/>
    <lineage>
        <taxon>Bacteria</taxon>
        <taxon>Pseudomonadati</taxon>
        <taxon>Bacteroidota</taxon>
        <taxon>Sphingobacteriia</taxon>
        <taxon>Sphingobacteriales</taxon>
        <taxon>Sphingobacteriaceae</taxon>
        <taxon>Sphingobacterium</taxon>
    </lineage>
</organism>
<dbReference type="AlphaFoldDB" id="A0A420W405"/>
<dbReference type="InterPro" id="IPR036514">
    <property type="entry name" value="SGNH_hydro_sf"/>
</dbReference>
<dbReference type="InterPro" id="IPR039329">
    <property type="entry name" value="SIAE"/>
</dbReference>
<name>A0A420W405_9SPHI</name>
<gene>
    <name evidence="4" type="ORF">D7322_01135</name>
</gene>
<evidence type="ECO:0000313" key="5">
    <source>
        <dbReference type="Proteomes" id="UP000282423"/>
    </source>
</evidence>
<dbReference type="GO" id="GO:0001681">
    <property type="term" value="F:sialate O-acetylesterase activity"/>
    <property type="evidence" value="ECO:0007669"/>
    <property type="project" value="InterPro"/>
</dbReference>
<accession>A0A420W405</accession>
<feature type="chain" id="PRO_5019540690" evidence="2">
    <location>
        <begin position="20"/>
        <end position="477"/>
    </location>
</feature>
<comment type="caution">
    <text evidence="4">The sequence shown here is derived from an EMBL/GenBank/DDBJ whole genome shotgun (WGS) entry which is preliminary data.</text>
</comment>
<dbReference type="InterPro" id="IPR005181">
    <property type="entry name" value="SASA"/>
</dbReference>
<feature type="domain" description="Sialate O-acetylesterase" evidence="3">
    <location>
        <begin position="103"/>
        <end position="356"/>
    </location>
</feature>
<proteinExistence type="predicted"/>
<dbReference type="OrthoDB" id="9816001at2"/>
<dbReference type="Gene3D" id="3.40.50.1110">
    <property type="entry name" value="SGNH hydrolase"/>
    <property type="match status" value="1"/>
</dbReference>
<protein>
    <submittedName>
        <fullName evidence="4">Sialate O-acetylesterase</fullName>
    </submittedName>
</protein>
<evidence type="ECO:0000256" key="1">
    <source>
        <dbReference type="ARBA" id="ARBA00022801"/>
    </source>
</evidence>
<feature type="signal peptide" evidence="2">
    <location>
        <begin position="1"/>
        <end position="19"/>
    </location>
</feature>
<dbReference type="EMBL" id="RBWS01000001">
    <property type="protein sequence ID" value="RKO73305.1"/>
    <property type="molecule type" value="Genomic_DNA"/>
</dbReference>
<sequence length="477" mass="54051">MRGFIVHIVLLAASFSAKANVILPNIFANHMVLQRNQPVAIFGSASPGEQVSVAFQNQLKRTEADQNGRWKVELKAMPANAVGQTLTIRGNNTIELKDVLVGEVWLCSGQSNMEYQMRKIEKVKTPLRGTYFPKNEVSEANNPNIRLFLVRRKFLAKPDGQYQGWAVARDSALRQFSAPAYFFGKTLQQELGVPVGIISSAVSGSRIEPWFSEEYWASSPYLKDKKKEGDPGKFFHTMIAPLAPYTLKGFVWYQGESNTFLKENISYSYKMKALIENWRTLWENPKLPFYFTEIAPFYYSLDEKGHVRMPRTVLPEFREAQDLVLQLPHTARIITTDLVDDPHDLHPSYKWEIGRRHALKALKYVYHKNIVADSPELEAVKYQGKQARVKLKHAAGLKSVDGKPLTSFEVAGEDGIFYPAQAAINGQTVVLESDQVQQVRQIRFGWDEAAQPNLVNTADLPAAPFRTNNPLQHIKLK</sequence>
<dbReference type="Proteomes" id="UP000282423">
    <property type="component" value="Unassembled WGS sequence"/>
</dbReference>
<evidence type="ECO:0000259" key="3">
    <source>
        <dbReference type="Pfam" id="PF03629"/>
    </source>
</evidence>